<accession>A0ABS5QGD6</accession>
<keyword evidence="3" id="KW-1185">Reference proteome</keyword>
<dbReference type="EMBL" id="JAHCDA010000003">
    <property type="protein sequence ID" value="MBS7812396.1"/>
    <property type="molecule type" value="Genomic_DNA"/>
</dbReference>
<comment type="caution">
    <text evidence="2">The sequence shown here is derived from an EMBL/GenBank/DDBJ whole genome shotgun (WGS) entry which is preliminary data.</text>
</comment>
<protein>
    <submittedName>
        <fullName evidence="2">Uncharacterized protein</fullName>
    </submittedName>
</protein>
<evidence type="ECO:0000313" key="2">
    <source>
        <dbReference type="EMBL" id="MBS7812396.1"/>
    </source>
</evidence>
<reference evidence="2 3" key="1">
    <citation type="submission" date="2021-05" db="EMBL/GenBank/DDBJ databases">
        <title>Roseococcus sp. XZZS9, whole genome shotgun sequencing project.</title>
        <authorList>
            <person name="Zhao G."/>
            <person name="Shen L."/>
        </authorList>
    </citation>
    <scope>NUCLEOTIDE SEQUENCE [LARGE SCALE GENOMIC DNA]</scope>
    <source>
        <strain evidence="2 3">XZZS9</strain>
    </source>
</reference>
<feature type="region of interest" description="Disordered" evidence="1">
    <location>
        <begin position="1"/>
        <end position="51"/>
    </location>
</feature>
<feature type="compositionally biased region" description="Acidic residues" evidence="1">
    <location>
        <begin position="32"/>
        <end position="44"/>
    </location>
</feature>
<name>A0ABS5QGD6_9PROT</name>
<sequence length="51" mass="5763">MQTLTKKSIPPIDTGLPKSLQPKEPTNRFGWNDDDVELLDEEVEPDTKPKA</sequence>
<evidence type="ECO:0000256" key="1">
    <source>
        <dbReference type="SAM" id="MobiDB-lite"/>
    </source>
</evidence>
<gene>
    <name evidence="2" type="ORF">KHU32_15705</name>
</gene>
<organism evidence="2 3">
    <name type="scientific">Roseococcus pinisoli</name>
    <dbReference type="NCBI Taxonomy" id="2835040"/>
    <lineage>
        <taxon>Bacteria</taxon>
        <taxon>Pseudomonadati</taxon>
        <taxon>Pseudomonadota</taxon>
        <taxon>Alphaproteobacteria</taxon>
        <taxon>Acetobacterales</taxon>
        <taxon>Roseomonadaceae</taxon>
        <taxon>Roseococcus</taxon>
    </lineage>
</organism>
<proteinExistence type="predicted"/>
<dbReference type="RefSeq" id="WP_213671104.1">
    <property type="nucleotide sequence ID" value="NZ_JAHCDA010000003.1"/>
</dbReference>
<dbReference type="Proteomes" id="UP000766336">
    <property type="component" value="Unassembled WGS sequence"/>
</dbReference>
<evidence type="ECO:0000313" key="3">
    <source>
        <dbReference type="Proteomes" id="UP000766336"/>
    </source>
</evidence>